<gene>
    <name evidence="2" type="ORF">PGTUg99_012199</name>
</gene>
<feature type="domain" description="DNA helicase Pif1-like 2B" evidence="1">
    <location>
        <begin position="17"/>
        <end position="61"/>
    </location>
</feature>
<proteinExistence type="predicted"/>
<organism evidence="2 3">
    <name type="scientific">Puccinia graminis f. sp. tritici</name>
    <dbReference type="NCBI Taxonomy" id="56615"/>
    <lineage>
        <taxon>Eukaryota</taxon>
        <taxon>Fungi</taxon>
        <taxon>Dikarya</taxon>
        <taxon>Basidiomycota</taxon>
        <taxon>Pucciniomycotina</taxon>
        <taxon>Pucciniomycetes</taxon>
        <taxon>Pucciniales</taxon>
        <taxon>Pucciniaceae</taxon>
        <taxon>Puccinia</taxon>
    </lineage>
</organism>
<evidence type="ECO:0000259" key="1">
    <source>
        <dbReference type="Pfam" id="PF21530"/>
    </source>
</evidence>
<dbReference type="Proteomes" id="UP000325313">
    <property type="component" value="Unassembled WGS sequence"/>
</dbReference>
<dbReference type="Pfam" id="PF21530">
    <property type="entry name" value="Pif1_2B_dom"/>
    <property type="match status" value="1"/>
</dbReference>
<dbReference type="PANTHER" id="PTHR10492">
    <property type="match status" value="1"/>
</dbReference>
<name>A0A5B0MRM4_PUCGR</name>
<accession>A0A5B0MRM4</accession>
<evidence type="ECO:0000313" key="3">
    <source>
        <dbReference type="Proteomes" id="UP000325313"/>
    </source>
</evidence>
<dbReference type="AlphaFoldDB" id="A0A5B0MRM4"/>
<dbReference type="InterPro" id="IPR049163">
    <property type="entry name" value="Pif1-like_2B_dom"/>
</dbReference>
<reference evidence="2 3" key="1">
    <citation type="submission" date="2019-05" db="EMBL/GenBank/DDBJ databases">
        <title>Emergence of the Ug99 lineage of the wheat stem rust pathogen through somatic hybridization.</title>
        <authorList>
            <person name="Li F."/>
            <person name="Upadhyaya N.M."/>
            <person name="Sperschneider J."/>
            <person name="Matny O."/>
            <person name="Nguyen-Phuc H."/>
            <person name="Mago R."/>
            <person name="Raley C."/>
            <person name="Miller M.E."/>
            <person name="Silverstein K.A.T."/>
            <person name="Henningsen E."/>
            <person name="Hirsch C.D."/>
            <person name="Visser B."/>
            <person name="Pretorius Z.A."/>
            <person name="Steffenson B.J."/>
            <person name="Schwessinger B."/>
            <person name="Dodds P.N."/>
            <person name="Figueroa M."/>
        </authorList>
    </citation>
    <scope>NUCLEOTIDE SEQUENCE [LARGE SCALE GENOMIC DNA]</scope>
    <source>
        <strain evidence="2 3">Ug99</strain>
    </source>
</reference>
<sequence>MANEDDDMDSEEVIPEEVLNTFTLPGFPLCNLKLKFGTPVILLRNLDLKNGLSNGTRPILTTKLSYYPPESSTANNTANPLALVNSTPSRSAFHYLDRRLLPTSSSNSSTLVLSLSPRLTPSYKFSTITHTLKKDWLPRLQDCWKTHEPLFYLIQLGYSYYYPRL</sequence>
<comment type="caution">
    <text evidence="2">The sequence shown here is derived from an EMBL/GenBank/DDBJ whole genome shotgun (WGS) entry which is preliminary data.</text>
</comment>
<evidence type="ECO:0000313" key="2">
    <source>
        <dbReference type="EMBL" id="KAA1078768.1"/>
    </source>
</evidence>
<dbReference type="EMBL" id="VDEP01000447">
    <property type="protein sequence ID" value="KAA1078768.1"/>
    <property type="molecule type" value="Genomic_DNA"/>
</dbReference>
<dbReference type="PANTHER" id="PTHR10492:SF57">
    <property type="entry name" value="ATP-DEPENDENT DNA HELICASE"/>
    <property type="match status" value="1"/>
</dbReference>
<protein>
    <recommendedName>
        <fullName evidence="1">DNA helicase Pif1-like 2B domain-containing protein</fullName>
    </recommendedName>
</protein>
<feature type="non-terminal residue" evidence="2">
    <location>
        <position position="165"/>
    </location>
</feature>